<proteinExistence type="predicted"/>
<organism evidence="2 3">
    <name type="scientific">Dethiosulfatibacter aminovorans DSM 17477</name>
    <dbReference type="NCBI Taxonomy" id="1121476"/>
    <lineage>
        <taxon>Bacteria</taxon>
        <taxon>Bacillati</taxon>
        <taxon>Bacillota</taxon>
        <taxon>Tissierellia</taxon>
        <taxon>Dethiosulfatibacter</taxon>
    </lineage>
</organism>
<feature type="transmembrane region" description="Helical" evidence="1">
    <location>
        <begin position="117"/>
        <end position="140"/>
    </location>
</feature>
<keyword evidence="3" id="KW-1185">Reference proteome</keyword>
<dbReference type="EMBL" id="FQZL01000064">
    <property type="protein sequence ID" value="SHJ92071.1"/>
    <property type="molecule type" value="Genomic_DNA"/>
</dbReference>
<evidence type="ECO:0000256" key="1">
    <source>
        <dbReference type="SAM" id="Phobius"/>
    </source>
</evidence>
<keyword evidence="1" id="KW-0472">Membrane</keyword>
<name>A0A1M6N8U3_9FIRM</name>
<accession>A0A1M6N8U3</accession>
<dbReference type="AlphaFoldDB" id="A0A1M6N8U3"/>
<gene>
    <name evidence="2" type="ORF">SAMN02745751_03710</name>
</gene>
<feature type="transmembrane region" description="Helical" evidence="1">
    <location>
        <begin position="83"/>
        <end position="105"/>
    </location>
</feature>
<feature type="transmembrane region" description="Helical" evidence="1">
    <location>
        <begin position="55"/>
        <end position="76"/>
    </location>
</feature>
<keyword evidence="1" id="KW-1133">Transmembrane helix</keyword>
<dbReference type="STRING" id="1121476.SAMN02745751_03710"/>
<feature type="transmembrane region" description="Helical" evidence="1">
    <location>
        <begin position="30"/>
        <end position="49"/>
    </location>
</feature>
<dbReference type="Proteomes" id="UP000184052">
    <property type="component" value="Unassembled WGS sequence"/>
</dbReference>
<evidence type="ECO:0000313" key="3">
    <source>
        <dbReference type="Proteomes" id="UP000184052"/>
    </source>
</evidence>
<reference evidence="2 3" key="1">
    <citation type="submission" date="2016-11" db="EMBL/GenBank/DDBJ databases">
        <authorList>
            <person name="Jaros S."/>
            <person name="Januszkiewicz K."/>
            <person name="Wedrychowicz H."/>
        </authorList>
    </citation>
    <scope>NUCLEOTIDE SEQUENCE [LARGE SCALE GENOMIC DNA]</scope>
    <source>
        <strain evidence="2 3">DSM 17477</strain>
    </source>
</reference>
<sequence>MVNRSSVEDVELNREGVVSIFLFFNSNKRLTIGLILLNIILGMSIFFLLPSEFVYYYLAASFIVMGVLNIQIAKLYRFSTAKFILRLFLTMPSLQLFMIPISSMMMEINPTVFKYGIISFPFAMVCCGIVFVIALVMYLIHLR</sequence>
<evidence type="ECO:0000313" key="2">
    <source>
        <dbReference type="EMBL" id="SHJ92071.1"/>
    </source>
</evidence>
<keyword evidence="1" id="KW-0812">Transmembrane</keyword>
<evidence type="ECO:0008006" key="4">
    <source>
        <dbReference type="Google" id="ProtNLM"/>
    </source>
</evidence>
<protein>
    <recommendedName>
        <fullName evidence="4">ABC-2 family transporter protein</fullName>
    </recommendedName>
</protein>